<comment type="caution">
    <text evidence="1">The sequence shown here is derived from an EMBL/GenBank/DDBJ whole genome shotgun (WGS) entry which is preliminary data.</text>
</comment>
<evidence type="ECO:0000313" key="2">
    <source>
        <dbReference type="Proteomes" id="UP000051213"/>
    </source>
</evidence>
<accession>A0A0R2U745</accession>
<gene>
    <name evidence="1" type="ORF">ABS24_00150</name>
</gene>
<name>A0A0R2U745_9GAMM</name>
<dbReference type="EMBL" id="LICA01000111">
    <property type="protein sequence ID" value="KRO95060.1"/>
    <property type="molecule type" value="Genomic_DNA"/>
</dbReference>
<evidence type="ECO:0000313" key="1">
    <source>
        <dbReference type="EMBL" id="KRO95060.1"/>
    </source>
</evidence>
<reference evidence="1 2" key="1">
    <citation type="submission" date="2015-10" db="EMBL/GenBank/DDBJ databases">
        <title>Metagenome-Assembled Genomes uncover a global brackish microbiome.</title>
        <authorList>
            <person name="Hugerth L.W."/>
            <person name="Larsson J."/>
            <person name="Alneberg J."/>
            <person name="Lindh M.V."/>
            <person name="Legrand C."/>
            <person name="Pinhassi J."/>
            <person name="Andersson A.F."/>
        </authorList>
    </citation>
    <scope>NUCLEOTIDE SEQUENCE [LARGE SCALE GENOMIC DNA]</scope>
    <source>
        <strain evidence="1">BACL26 MAG-121220-bin70</strain>
    </source>
</reference>
<protein>
    <submittedName>
        <fullName evidence="1">Uncharacterized protein</fullName>
    </submittedName>
</protein>
<dbReference type="AlphaFoldDB" id="A0A0R2U745"/>
<proteinExistence type="predicted"/>
<organism evidence="1 2">
    <name type="scientific">SAR92 bacterium BACL26 MAG-121220-bin70</name>
    <dbReference type="NCBI Taxonomy" id="1655626"/>
    <lineage>
        <taxon>Bacteria</taxon>
        <taxon>Pseudomonadati</taxon>
        <taxon>Pseudomonadota</taxon>
        <taxon>Gammaproteobacteria</taxon>
        <taxon>Cellvibrionales</taxon>
        <taxon>Porticoccaceae</taxon>
        <taxon>SAR92 clade</taxon>
    </lineage>
</organism>
<dbReference type="Proteomes" id="UP000051213">
    <property type="component" value="Unassembled WGS sequence"/>
</dbReference>
<sequence length="67" mass="8272">MTIDISAEPNVYTFIILTKQKNNHYYIKYKKSYKNRHMMIKKSIFYQKHKKGLWGIIYCIYKYTINL</sequence>